<reference evidence="2 3" key="1">
    <citation type="submission" date="2021-03" db="EMBL/GenBank/DDBJ databases">
        <title>Enterococcal diversity collection.</title>
        <authorList>
            <person name="Gilmore M.S."/>
            <person name="Schwartzman J."/>
            <person name="Van Tyne D."/>
            <person name="Martin M."/>
            <person name="Earl A.M."/>
            <person name="Manson A.L."/>
            <person name="Straub T."/>
            <person name="Salamzade R."/>
            <person name="Saavedra J."/>
            <person name="Lebreton F."/>
            <person name="Prichula J."/>
            <person name="Schaufler K."/>
            <person name="Gaca A."/>
            <person name="Sgardioli B."/>
            <person name="Wagenaar J."/>
            <person name="Strong T."/>
        </authorList>
    </citation>
    <scope>NUCLEOTIDE SEQUENCE [LARGE SCALE GENOMIC DNA]</scope>
    <source>
        <strain evidence="2 3">MJM12</strain>
    </source>
</reference>
<dbReference type="PANTHER" id="PTHR11014">
    <property type="entry name" value="PEPTIDASE M20 FAMILY MEMBER"/>
    <property type="match status" value="1"/>
</dbReference>
<evidence type="ECO:0000259" key="1">
    <source>
        <dbReference type="Pfam" id="PF07687"/>
    </source>
</evidence>
<evidence type="ECO:0000313" key="3">
    <source>
        <dbReference type="Proteomes" id="UP000664256"/>
    </source>
</evidence>
<dbReference type="CDD" id="cd03886">
    <property type="entry name" value="M20_Acy1"/>
    <property type="match status" value="1"/>
</dbReference>
<dbReference type="InterPro" id="IPR036264">
    <property type="entry name" value="Bact_exopeptidase_dim_dom"/>
</dbReference>
<dbReference type="Pfam" id="PF01546">
    <property type="entry name" value="Peptidase_M20"/>
    <property type="match status" value="1"/>
</dbReference>
<dbReference type="Gene3D" id="3.30.70.360">
    <property type="match status" value="1"/>
</dbReference>
<dbReference type="Gene3D" id="3.40.630.10">
    <property type="entry name" value="Zn peptidases"/>
    <property type="match status" value="1"/>
</dbReference>
<gene>
    <name evidence="2" type="ORF">JZO76_13830</name>
</gene>
<dbReference type="PIRSF" id="PIRSF005962">
    <property type="entry name" value="Pept_M20D_amidohydro"/>
    <property type="match status" value="1"/>
</dbReference>
<name>A0ABS3HD95_9ENTE</name>
<dbReference type="InterPro" id="IPR017439">
    <property type="entry name" value="Amidohydrolase"/>
</dbReference>
<dbReference type="PANTHER" id="PTHR11014:SF98">
    <property type="entry name" value="N-ACETYLDIAMINOPIMELATE DEACETYLASE"/>
    <property type="match status" value="1"/>
</dbReference>
<organism evidence="2 3">
    <name type="scientific">Candidatus Enterococcus myersii</name>
    <dbReference type="NCBI Taxonomy" id="2815322"/>
    <lineage>
        <taxon>Bacteria</taxon>
        <taxon>Bacillati</taxon>
        <taxon>Bacillota</taxon>
        <taxon>Bacilli</taxon>
        <taxon>Lactobacillales</taxon>
        <taxon>Enterococcaceae</taxon>
        <taxon>Enterococcus</taxon>
    </lineage>
</organism>
<dbReference type="NCBIfam" id="TIGR01891">
    <property type="entry name" value="amidohydrolases"/>
    <property type="match status" value="1"/>
</dbReference>
<dbReference type="SUPFAM" id="SSF53187">
    <property type="entry name" value="Zn-dependent exopeptidases"/>
    <property type="match status" value="1"/>
</dbReference>
<protein>
    <submittedName>
        <fullName evidence="2">Amidohydrolase</fullName>
    </submittedName>
</protein>
<dbReference type="EMBL" id="JAFLVT010000023">
    <property type="protein sequence ID" value="MBO0450588.1"/>
    <property type="molecule type" value="Genomic_DNA"/>
</dbReference>
<accession>A0ABS3HD95</accession>
<keyword evidence="3" id="KW-1185">Reference proteome</keyword>
<dbReference type="Proteomes" id="UP000664256">
    <property type="component" value="Unassembled WGS sequence"/>
</dbReference>
<comment type="caution">
    <text evidence="2">The sequence shown here is derived from an EMBL/GenBank/DDBJ whole genome shotgun (WGS) entry which is preliminary data.</text>
</comment>
<dbReference type="InterPro" id="IPR002933">
    <property type="entry name" value="Peptidase_M20"/>
</dbReference>
<sequence length="387" mass="42266">MEIRKEITALLPEVTKFRQDLHQIPELGLQEFKTCQYLKGALASLGVREVHEVLDTGLVAVFRSGKPGKTLAFRTDIDALPITEESGVAFYSQHEGRMHACGHDGHMATMLGFAKYLSEHPDEIIGTIVLIFQPAEEGPGGAQLMIDAGVLEKFKVEQIVGLHVFPDFEEGVIACKKGGMMARNGEVNITVYGKSAHGAQPQQGADAILAASAIIQGLHSIVSRNLSPLDSAVLTFGEIHGGDAMNIIPGKVELHGTTRAFSDTVYDKLTNRVTTLATDIAQAYDCQAEVDFNHMYRVVDNDAQMVDALQVVAGDSYLESAPYLLAEDFSMFQQKIPGLFFFVGIRNEAKDAIYPLHSNKLRFDEKNLLGGIQCYVDLINVLNEKGA</sequence>
<dbReference type="SUPFAM" id="SSF55031">
    <property type="entry name" value="Bacterial exopeptidase dimerisation domain"/>
    <property type="match status" value="1"/>
</dbReference>
<dbReference type="Pfam" id="PF07687">
    <property type="entry name" value="M20_dimer"/>
    <property type="match status" value="1"/>
</dbReference>
<dbReference type="RefSeq" id="WP_206905816.1">
    <property type="nucleotide sequence ID" value="NZ_JAFLVT010000023.1"/>
</dbReference>
<proteinExistence type="predicted"/>
<dbReference type="InterPro" id="IPR011650">
    <property type="entry name" value="Peptidase_M20_dimer"/>
</dbReference>
<feature type="domain" description="Peptidase M20 dimerisation" evidence="1">
    <location>
        <begin position="186"/>
        <end position="282"/>
    </location>
</feature>
<evidence type="ECO:0000313" key="2">
    <source>
        <dbReference type="EMBL" id="MBO0450588.1"/>
    </source>
</evidence>